<dbReference type="EMBL" id="LAVV01004777">
    <property type="protein sequence ID" value="KNZ61245.1"/>
    <property type="molecule type" value="Genomic_DNA"/>
</dbReference>
<keyword evidence="2" id="KW-1185">Reference proteome</keyword>
<name>A0A0L6VM92_9BASI</name>
<reference evidence="1 2" key="1">
    <citation type="submission" date="2015-08" db="EMBL/GenBank/DDBJ databases">
        <title>Next Generation Sequencing and Analysis of the Genome of Puccinia sorghi L Schw, the Causal Agent of Maize Common Rust.</title>
        <authorList>
            <person name="Rochi L."/>
            <person name="Burguener G."/>
            <person name="Darino M."/>
            <person name="Turjanski A."/>
            <person name="Kreff E."/>
            <person name="Dieguez M.J."/>
            <person name="Sacco F."/>
        </authorList>
    </citation>
    <scope>NUCLEOTIDE SEQUENCE [LARGE SCALE GENOMIC DNA]</scope>
    <source>
        <strain evidence="1 2">RO10H11247</strain>
    </source>
</reference>
<dbReference type="VEuPathDB" id="FungiDB:VP01_142g5"/>
<protein>
    <submittedName>
        <fullName evidence="1">Uncharacterized protein</fullName>
    </submittedName>
</protein>
<evidence type="ECO:0000313" key="2">
    <source>
        <dbReference type="Proteomes" id="UP000037035"/>
    </source>
</evidence>
<dbReference type="Proteomes" id="UP000037035">
    <property type="component" value="Unassembled WGS sequence"/>
</dbReference>
<proteinExistence type="predicted"/>
<gene>
    <name evidence="1" type="ORF">VP01_142g5</name>
</gene>
<organism evidence="1 2">
    <name type="scientific">Puccinia sorghi</name>
    <dbReference type="NCBI Taxonomy" id="27349"/>
    <lineage>
        <taxon>Eukaryota</taxon>
        <taxon>Fungi</taxon>
        <taxon>Dikarya</taxon>
        <taxon>Basidiomycota</taxon>
        <taxon>Pucciniomycotina</taxon>
        <taxon>Pucciniomycetes</taxon>
        <taxon>Pucciniales</taxon>
        <taxon>Pucciniaceae</taxon>
        <taxon>Puccinia</taxon>
    </lineage>
</organism>
<accession>A0A0L6VM92</accession>
<comment type="caution">
    <text evidence="1">The sequence shown here is derived from an EMBL/GenBank/DDBJ whole genome shotgun (WGS) entry which is preliminary data.</text>
</comment>
<dbReference type="AlphaFoldDB" id="A0A0L6VM92"/>
<evidence type="ECO:0000313" key="1">
    <source>
        <dbReference type="EMBL" id="KNZ61245.1"/>
    </source>
</evidence>
<sequence>MDSYLTVSGEENKNKHLPECLSGLLTDWLVITRWPRAWAGPSRTWQCAKRPRSLIKPPGHQTHPPWHYAKQDLGMCPDKLKTPYHQHSAQFCHNSVLLKSFFYKKMVTADIIACFEPMLTVWYYKIMGNRNKQNRLIISFLTEKKEGERYQMVRTHIISIIHSLFFQNMKGSRKHCWMGTNVTTISGGLAVFDDLFRNFFFREERPSSFEKQALQYYYIRGREGEKLSKNHKKRDGLVDQMKGIRVGGMDGSKVNMYNIDKDD</sequence>